<dbReference type="EMBL" id="JANJYJ010000010">
    <property type="protein sequence ID" value="KAK3183673.1"/>
    <property type="molecule type" value="Genomic_DNA"/>
</dbReference>
<dbReference type="GO" id="GO:0040008">
    <property type="term" value="P:regulation of growth"/>
    <property type="evidence" value="ECO:0007669"/>
    <property type="project" value="UniProtKB-ARBA"/>
</dbReference>
<evidence type="ECO:0000313" key="10">
    <source>
        <dbReference type="Proteomes" id="UP001281410"/>
    </source>
</evidence>
<evidence type="ECO:0000256" key="8">
    <source>
        <dbReference type="SAM" id="MobiDB-lite"/>
    </source>
</evidence>
<keyword evidence="5" id="KW-0732">Signal</keyword>
<protein>
    <submittedName>
        <fullName evidence="9">Uncharacterized protein</fullName>
    </submittedName>
</protein>
<evidence type="ECO:0000256" key="5">
    <source>
        <dbReference type="ARBA" id="ARBA00022729"/>
    </source>
</evidence>
<dbReference type="GO" id="GO:0005179">
    <property type="term" value="F:hormone activity"/>
    <property type="evidence" value="ECO:0007669"/>
    <property type="project" value="UniProtKB-KW"/>
</dbReference>
<dbReference type="GO" id="GO:0005576">
    <property type="term" value="C:extracellular region"/>
    <property type="evidence" value="ECO:0007669"/>
    <property type="project" value="UniProtKB-SubCell"/>
</dbReference>
<dbReference type="AlphaFoldDB" id="A0AAD9ZL19"/>
<comment type="function">
    <text evidence="7">Cell signaling peptide that may regulate plant stress, growth, and development. Mediates a rapid alkalinization of extracellular space by mediating a transient increase in the cytoplasmic Ca(2+) concentration leading to a calcium-dependent signaling events through a cell surface receptor and a concomitant activation of some intracellular mitogen-activated protein kinases.</text>
</comment>
<proteinExistence type="inferred from homology"/>
<evidence type="ECO:0000256" key="1">
    <source>
        <dbReference type="ARBA" id="ARBA00004613"/>
    </source>
</evidence>
<dbReference type="PANTHER" id="PTHR34270:SF3">
    <property type="entry name" value="PROTEIN RALF-LIKE 16-RELATED"/>
    <property type="match status" value="1"/>
</dbReference>
<comment type="caution">
    <text evidence="9">The sequence shown here is derived from an EMBL/GenBank/DDBJ whole genome shotgun (WGS) entry which is preliminary data.</text>
</comment>
<reference evidence="9" key="1">
    <citation type="journal article" date="2023" name="Plant J.">
        <title>Genome sequences and population genomics provide insights into the demographic history, inbreeding, and mutation load of two 'living fossil' tree species of Dipteronia.</title>
        <authorList>
            <person name="Feng Y."/>
            <person name="Comes H.P."/>
            <person name="Chen J."/>
            <person name="Zhu S."/>
            <person name="Lu R."/>
            <person name="Zhang X."/>
            <person name="Li P."/>
            <person name="Qiu J."/>
            <person name="Olsen K.M."/>
            <person name="Qiu Y."/>
        </authorList>
    </citation>
    <scope>NUCLEOTIDE SEQUENCE</scope>
    <source>
        <strain evidence="9">NBL</strain>
    </source>
</reference>
<evidence type="ECO:0000256" key="7">
    <source>
        <dbReference type="ARBA" id="ARBA00037228"/>
    </source>
</evidence>
<evidence type="ECO:0000256" key="4">
    <source>
        <dbReference type="ARBA" id="ARBA00022702"/>
    </source>
</evidence>
<keyword evidence="4" id="KW-0372">Hormone</keyword>
<gene>
    <name evidence="9" type="ORF">Dsin_030959</name>
</gene>
<sequence length="150" mass="16419">MACMLFVTDTEATSIGNGALGRDDIPCGPNNRENCKEGPPANNYQRGCERSERCRGGKKKGKSSQDTEATSIGNGALGRDDIPCGPNNRENCKEGPPANNYQRGCERSERCRGGKKKGKSSQVDFRNVYAVRTRVVPSSDDLRLQDDLYQ</sequence>
<keyword evidence="6" id="KW-1015">Disulfide bond</keyword>
<comment type="subcellular location">
    <subcellularLocation>
        <location evidence="1">Secreted</location>
    </subcellularLocation>
</comment>
<evidence type="ECO:0000313" key="9">
    <source>
        <dbReference type="EMBL" id="KAK3183673.1"/>
    </source>
</evidence>
<dbReference type="InterPro" id="IPR008801">
    <property type="entry name" value="RALF"/>
</dbReference>
<accession>A0AAD9ZL19</accession>
<dbReference type="PANTHER" id="PTHR34270">
    <property type="entry name" value="PROTEIN RALF-LIKE 15-RELATED"/>
    <property type="match status" value="1"/>
</dbReference>
<dbReference type="Pfam" id="PF05498">
    <property type="entry name" value="RALF"/>
    <property type="match status" value="2"/>
</dbReference>
<comment type="similarity">
    <text evidence="2">Belongs to the plant rapid alkalinization factor (RALF) family.</text>
</comment>
<organism evidence="9 10">
    <name type="scientific">Dipteronia sinensis</name>
    <dbReference type="NCBI Taxonomy" id="43782"/>
    <lineage>
        <taxon>Eukaryota</taxon>
        <taxon>Viridiplantae</taxon>
        <taxon>Streptophyta</taxon>
        <taxon>Embryophyta</taxon>
        <taxon>Tracheophyta</taxon>
        <taxon>Spermatophyta</taxon>
        <taxon>Magnoliopsida</taxon>
        <taxon>eudicotyledons</taxon>
        <taxon>Gunneridae</taxon>
        <taxon>Pentapetalae</taxon>
        <taxon>rosids</taxon>
        <taxon>malvids</taxon>
        <taxon>Sapindales</taxon>
        <taxon>Sapindaceae</taxon>
        <taxon>Hippocastanoideae</taxon>
        <taxon>Acereae</taxon>
        <taxon>Dipteronia</taxon>
    </lineage>
</organism>
<keyword evidence="3" id="KW-0964">Secreted</keyword>
<evidence type="ECO:0000256" key="6">
    <source>
        <dbReference type="ARBA" id="ARBA00023157"/>
    </source>
</evidence>
<feature type="compositionally biased region" description="Polar residues" evidence="8">
    <location>
        <begin position="64"/>
        <end position="73"/>
    </location>
</feature>
<evidence type="ECO:0000256" key="3">
    <source>
        <dbReference type="ARBA" id="ARBA00022525"/>
    </source>
</evidence>
<feature type="region of interest" description="Disordered" evidence="8">
    <location>
        <begin position="28"/>
        <end position="124"/>
    </location>
</feature>
<dbReference type="Proteomes" id="UP001281410">
    <property type="component" value="Unassembled WGS sequence"/>
</dbReference>
<name>A0AAD9ZL19_9ROSI</name>
<keyword evidence="10" id="KW-1185">Reference proteome</keyword>
<evidence type="ECO:0000256" key="2">
    <source>
        <dbReference type="ARBA" id="ARBA00009178"/>
    </source>
</evidence>